<evidence type="ECO:0000313" key="1">
    <source>
        <dbReference type="EMBL" id="JAD60171.1"/>
    </source>
</evidence>
<proteinExistence type="predicted"/>
<dbReference type="EMBL" id="GBRH01237724">
    <property type="protein sequence ID" value="JAD60171.1"/>
    <property type="molecule type" value="Transcribed_RNA"/>
</dbReference>
<name>A0A0A9BA29_ARUDO</name>
<reference evidence="1" key="2">
    <citation type="journal article" date="2015" name="Data Brief">
        <title>Shoot transcriptome of the giant reed, Arundo donax.</title>
        <authorList>
            <person name="Barrero R.A."/>
            <person name="Guerrero F.D."/>
            <person name="Moolhuijzen P."/>
            <person name="Goolsby J.A."/>
            <person name="Tidwell J."/>
            <person name="Bellgard S.E."/>
            <person name="Bellgard M.I."/>
        </authorList>
    </citation>
    <scope>NUCLEOTIDE SEQUENCE</scope>
    <source>
        <tissue evidence="1">Shoot tissue taken approximately 20 cm above the soil surface</tissue>
    </source>
</reference>
<organism evidence="1">
    <name type="scientific">Arundo donax</name>
    <name type="common">Giant reed</name>
    <name type="synonym">Donax arundinaceus</name>
    <dbReference type="NCBI Taxonomy" id="35708"/>
    <lineage>
        <taxon>Eukaryota</taxon>
        <taxon>Viridiplantae</taxon>
        <taxon>Streptophyta</taxon>
        <taxon>Embryophyta</taxon>
        <taxon>Tracheophyta</taxon>
        <taxon>Spermatophyta</taxon>
        <taxon>Magnoliopsida</taxon>
        <taxon>Liliopsida</taxon>
        <taxon>Poales</taxon>
        <taxon>Poaceae</taxon>
        <taxon>PACMAD clade</taxon>
        <taxon>Arundinoideae</taxon>
        <taxon>Arundineae</taxon>
        <taxon>Arundo</taxon>
    </lineage>
</organism>
<accession>A0A0A9BA29</accession>
<protein>
    <submittedName>
        <fullName evidence="1">Uncharacterized protein</fullName>
    </submittedName>
</protein>
<sequence length="15" mass="1843">MGVAWQRARARARQW</sequence>
<reference evidence="1" key="1">
    <citation type="submission" date="2014-09" db="EMBL/GenBank/DDBJ databases">
        <authorList>
            <person name="Magalhaes I.L.F."/>
            <person name="Oliveira U."/>
            <person name="Santos F.R."/>
            <person name="Vidigal T.H.D.A."/>
            <person name="Brescovit A.D."/>
            <person name="Santos A.J."/>
        </authorList>
    </citation>
    <scope>NUCLEOTIDE SEQUENCE</scope>
    <source>
        <tissue evidence="1">Shoot tissue taken approximately 20 cm above the soil surface</tissue>
    </source>
</reference>